<dbReference type="InterPro" id="IPR006805">
    <property type="entry name" value="Anth_synth_I_N"/>
</dbReference>
<name>A0ABS4JHN7_9BACL</name>
<evidence type="ECO:0000256" key="4">
    <source>
        <dbReference type="ARBA" id="ARBA00022962"/>
    </source>
</evidence>
<dbReference type="GO" id="GO:0046820">
    <property type="term" value="F:4-amino-4-deoxychorismate synthase activity"/>
    <property type="evidence" value="ECO:0007669"/>
    <property type="project" value="UniProtKB-EC"/>
</dbReference>
<evidence type="ECO:0000259" key="5">
    <source>
        <dbReference type="Pfam" id="PF00117"/>
    </source>
</evidence>
<dbReference type="PANTHER" id="PTHR11236:SF18">
    <property type="entry name" value="AMINODEOXYCHORISMATE SYNTHASE"/>
    <property type="match status" value="1"/>
</dbReference>
<dbReference type="Pfam" id="PF04715">
    <property type="entry name" value="Anth_synt_I_N"/>
    <property type="match status" value="1"/>
</dbReference>
<reference evidence="8 9" key="1">
    <citation type="submission" date="2021-03" db="EMBL/GenBank/DDBJ databases">
        <title>Genomic Encyclopedia of Type Strains, Phase IV (KMG-IV): sequencing the most valuable type-strain genomes for metagenomic binning, comparative biology and taxonomic classification.</title>
        <authorList>
            <person name="Goeker M."/>
        </authorList>
    </citation>
    <scope>NUCLEOTIDE SEQUENCE [LARGE SCALE GENOMIC DNA]</scope>
    <source>
        <strain evidence="8 9">DSM 26806</strain>
    </source>
</reference>
<dbReference type="PRINTS" id="PR00096">
    <property type="entry name" value="GATASE"/>
</dbReference>
<dbReference type="SUPFAM" id="SSF52317">
    <property type="entry name" value="Class I glutamine amidotransferase-like"/>
    <property type="match status" value="1"/>
</dbReference>
<dbReference type="CDD" id="cd01743">
    <property type="entry name" value="GATase1_Anthranilate_Synthase"/>
    <property type="match status" value="1"/>
</dbReference>
<keyword evidence="9" id="KW-1185">Reference proteome</keyword>
<feature type="domain" description="Glutamine amidotransferase" evidence="5">
    <location>
        <begin position="4"/>
        <end position="189"/>
    </location>
</feature>
<accession>A0ABS4JHN7</accession>
<dbReference type="InterPro" id="IPR029062">
    <property type="entry name" value="Class_I_gatase-like"/>
</dbReference>
<proteinExistence type="inferred from homology"/>
<dbReference type="Pfam" id="PF00425">
    <property type="entry name" value="Chorismate_bind"/>
    <property type="match status" value="1"/>
</dbReference>
<dbReference type="EMBL" id="JAGGLD010000003">
    <property type="protein sequence ID" value="MBP2001240.1"/>
    <property type="molecule type" value="Genomic_DNA"/>
</dbReference>
<organism evidence="8 9">
    <name type="scientific">Paenibacillus shirakamiensis</name>
    <dbReference type="NCBI Taxonomy" id="1265935"/>
    <lineage>
        <taxon>Bacteria</taxon>
        <taxon>Bacillati</taxon>
        <taxon>Bacillota</taxon>
        <taxon>Bacilli</taxon>
        <taxon>Bacillales</taxon>
        <taxon>Paenibacillaceae</taxon>
        <taxon>Paenibacillus</taxon>
    </lineage>
</organism>
<evidence type="ECO:0000259" key="7">
    <source>
        <dbReference type="Pfam" id="PF04715"/>
    </source>
</evidence>
<dbReference type="NCBIfam" id="TIGR00566">
    <property type="entry name" value="trpG_papA"/>
    <property type="match status" value="1"/>
</dbReference>
<keyword evidence="8" id="KW-0032">Aminotransferase</keyword>
<dbReference type="PANTHER" id="PTHR11236">
    <property type="entry name" value="AMINOBENZOATE/ANTHRANILATE SYNTHASE"/>
    <property type="match status" value="1"/>
</dbReference>
<gene>
    <name evidence="8" type="ORF">J2Z69_002283</name>
</gene>
<keyword evidence="4" id="KW-0315">Glutamine amidotransferase</keyword>
<dbReference type="InterPro" id="IPR019999">
    <property type="entry name" value="Anth_synth_I-like"/>
</dbReference>
<evidence type="ECO:0000313" key="8">
    <source>
        <dbReference type="EMBL" id="MBP2001240.1"/>
    </source>
</evidence>
<dbReference type="InterPro" id="IPR015890">
    <property type="entry name" value="Chorismate_C"/>
</dbReference>
<evidence type="ECO:0000313" key="9">
    <source>
        <dbReference type="Proteomes" id="UP001519288"/>
    </source>
</evidence>
<dbReference type="Gene3D" id="3.60.120.10">
    <property type="entry name" value="Anthranilate synthase"/>
    <property type="match status" value="1"/>
</dbReference>
<comment type="caution">
    <text evidence="8">The sequence shown here is derived from an EMBL/GenBank/DDBJ whole genome shotgun (WGS) entry which is preliminary data.</text>
</comment>
<dbReference type="InterPro" id="IPR006221">
    <property type="entry name" value="TrpG/PapA_dom"/>
</dbReference>
<dbReference type="PROSITE" id="PS51273">
    <property type="entry name" value="GATASE_TYPE_1"/>
    <property type="match status" value="1"/>
</dbReference>
<dbReference type="Pfam" id="PF00117">
    <property type="entry name" value="GATase"/>
    <property type="match status" value="1"/>
</dbReference>
<dbReference type="Proteomes" id="UP001519288">
    <property type="component" value="Unassembled WGS sequence"/>
</dbReference>
<evidence type="ECO:0000259" key="6">
    <source>
        <dbReference type="Pfam" id="PF00425"/>
    </source>
</evidence>
<dbReference type="PRINTS" id="PR00097">
    <property type="entry name" value="ANTSNTHASEII"/>
</dbReference>
<feature type="domain" description="Anthranilate synthase component I N-terminal" evidence="7">
    <location>
        <begin position="247"/>
        <end position="384"/>
    </location>
</feature>
<evidence type="ECO:0000256" key="3">
    <source>
        <dbReference type="ARBA" id="ARBA00022679"/>
    </source>
</evidence>
<evidence type="ECO:0000256" key="2">
    <source>
        <dbReference type="ARBA" id="ARBA00013139"/>
    </source>
</evidence>
<dbReference type="Gene3D" id="3.40.50.880">
    <property type="match status" value="1"/>
</dbReference>
<dbReference type="SUPFAM" id="SSF56322">
    <property type="entry name" value="ADC synthase"/>
    <property type="match status" value="1"/>
</dbReference>
<dbReference type="InterPro" id="IPR005802">
    <property type="entry name" value="ADC_synth_comp_1"/>
</dbReference>
<dbReference type="InterPro" id="IPR017926">
    <property type="entry name" value="GATASE"/>
</dbReference>
<feature type="domain" description="Chorismate-utilising enzyme C-terminal" evidence="6">
    <location>
        <begin position="445"/>
        <end position="698"/>
    </location>
</feature>
<dbReference type="EC" id="2.6.1.85" evidence="2"/>
<dbReference type="InterPro" id="IPR005801">
    <property type="entry name" value="ADC_synthase"/>
</dbReference>
<sequence>MRTLLIDNYDSYTYNLYQMIAQITGEEPIVVHNDSMSWDEVKRNYAFECVVISPGPGRPDQEQDFGVCAHALREMDLPILGICLGHQGMGWVNGANVIASPEIAHGVISDIYHSKDSLFAGIPAPFQAVRYHSLLIEDHLPNELKRIAWTRDGLNMGIRHSSSPHWGVQFHPESICSEYGTQLITNFLNEAKEWNSIKEQSNFSTMSVGQELLEDLQVSAADSSLQVALDSDNLNVFYRILEHWQDTDTVFMQLYAQSRHAFWLDSSRQDGNMSRFSYMGDDQGPRSYQVSYNAAVRVVTEHRCQEDTPINLSIIDYLNESRFAQVEGCRELPFDFQTGYVGYFGYDCLEQSSTSIEPKGYDDVRLLFADQMLAFDHQDQHIYVLCLAHNEHEAELWFDQVEAKLELIPTPSEFVSTISEFASVSNSLHKSEQEPLAFHWAQSYPEYMANIEQVKTYLRAGDTYEINLTNELTTQVSVHPLELYMNLRRVNPAPYAAYLSFGELHIHCSSPERFLRLDRERILNAKPIKGTIGRGRSTEEDEQCKELLRNSPKNRSENLMIVDLLRNDIGSICITGSVHVPELMQIETFETVHQMVSTIEGSLKPEISIYDALRKVFPGGSMTGAPKKRSMEIIRELEGRRRGIYSGSIGFVSVQGSADLNIVIRTIVQEKDRLTIGVGGAIVIDSDPNEEYEEILLKARALVEAIHHTSGRPIHVDDSHVNVDQAPRFFSFSP</sequence>
<dbReference type="RefSeq" id="WP_209862200.1">
    <property type="nucleotide sequence ID" value="NZ_JAGGLD010000003.1"/>
</dbReference>
<dbReference type="NCBIfam" id="TIGR00553">
    <property type="entry name" value="pabB"/>
    <property type="match status" value="1"/>
</dbReference>
<comment type="similarity">
    <text evidence="1">In the C-terminal section; belongs to the anthranilate synthase component I family.</text>
</comment>
<evidence type="ECO:0000256" key="1">
    <source>
        <dbReference type="ARBA" id="ARBA00005970"/>
    </source>
</evidence>
<protein>
    <recommendedName>
        <fullName evidence="2">aminodeoxychorismate synthase</fullName>
        <ecNumber evidence="2">2.6.1.85</ecNumber>
    </recommendedName>
</protein>
<keyword evidence="3 8" id="KW-0808">Transferase</keyword>